<dbReference type="Proteomes" id="UP000234681">
    <property type="component" value="Chromosome 8"/>
</dbReference>
<reference evidence="2" key="1">
    <citation type="submission" date="2005-09" db="EMBL/GenBank/DDBJ databases">
        <authorList>
            <person name="Mural R.J."/>
            <person name="Li P.W."/>
            <person name="Adams M.D."/>
            <person name="Amanatides P.G."/>
            <person name="Baden-Tillson H."/>
            <person name="Barnstead M."/>
            <person name="Chin S.H."/>
            <person name="Dew I."/>
            <person name="Evans C.A."/>
            <person name="Ferriera S."/>
            <person name="Flanigan M."/>
            <person name="Fosler C."/>
            <person name="Glodek A."/>
            <person name="Gu Z."/>
            <person name="Holt R.A."/>
            <person name="Jennings D."/>
            <person name="Kraft C.L."/>
            <person name="Lu F."/>
            <person name="Nguyen T."/>
            <person name="Nusskern D.R."/>
            <person name="Pfannkoch C.M."/>
            <person name="Sitter C."/>
            <person name="Sutton G.G."/>
            <person name="Venter J.C."/>
            <person name="Wang Z."/>
            <person name="Woodage T."/>
            <person name="Zheng X.H."/>
            <person name="Zhong F."/>
        </authorList>
    </citation>
    <scope>NUCLEOTIDE SEQUENCE [LARGE SCALE GENOMIC DNA]</scope>
    <source>
        <strain>BN</strain>
        <strain evidence="2">Sprague-Dawley</strain>
    </source>
</reference>
<evidence type="ECO:0000313" key="1">
    <source>
        <dbReference type="EMBL" id="EDL95512.1"/>
    </source>
</evidence>
<accession>A6J4I9</accession>
<gene>
    <name evidence="1" type="ORF">rCG_58099</name>
</gene>
<name>A6J4I9_RAT</name>
<sequence>MEGCGRKDGKARDTQHSFQQVVRSCAVIAHGLCEGIEYIGEKRLGDRAPYT</sequence>
<dbReference type="AlphaFoldDB" id="A6J4I9"/>
<evidence type="ECO:0000313" key="2">
    <source>
        <dbReference type="Proteomes" id="UP000234681"/>
    </source>
</evidence>
<protein>
    <submittedName>
        <fullName evidence="1">RCG58099</fullName>
    </submittedName>
</protein>
<organism evidence="1 2">
    <name type="scientific">Rattus norvegicus</name>
    <name type="common">Rat</name>
    <dbReference type="NCBI Taxonomy" id="10116"/>
    <lineage>
        <taxon>Eukaryota</taxon>
        <taxon>Metazoa</taxon>
        <taxon>Chordata</taxon>
        <taxon>Craniata</taxon>
        <taxon>Vertebrata</taxon>
        <taxon>Euteleostomi</taxon>
        <taxon>Mammalia</taxon>
        <taxon>Eutheria</taxon>
        <taxon>Euarchontoglires</taxon>
        <taxon>Glires</taxon>
        <taxon>Rodentia</taxon>
        <taxon>Myomorpha</taxon>
        <taxon>Muroidea</taxon>
        <taxon>Muridae</taxon>
        <taxon>Murinae</taxon>
        <taxon>Rattus</taxon>
    </lineage>
</organism>
<dbReference type="EMBL" id="CH473975">
    <property type="protein sequence ID" value="EDL95512.1"/>
    <property type="molecule type" value="Genomic_DNA"/>
</dbReference>
<proteinExistence type="predicted"/>